<protein>
    <submittedName>
        <fullName evidence="1">Uncharacterized protein</fullName>
    </submittedName>
</protein>
<gene>
    <name evidence="1" type="ORF">WH297_04050</name>
</gene>
<name>A0ABU8PB84_9HYPH</name>
<reference evidence="1 2" key="1">
    <citation type="submission" date="2023-12" db="EMBL/GenBank/DDBJ databases">
        <title>Gut-associated functions are favored during microbiome assembly across C. elegans life.</title>
        <authorList>
            <person name="Zimmermann J."/>
        </authorList>
    </citation>
    <scope>NUCLEOTIDE SEQUENCE [LARGE SCALE GENOMIC DNA]</scope>
    <source>
        <strain evidence="1 2">MYb71</strain>
    </source>
</reference>
<proteinExistence type="predicted"/>
<comment type="caution">
    <text evidence="1">The sequence shown here is derived from an EMBL/GenBank/DDBJ whole genome shotgun (WGS) entry which is preliminary data.</text>
</comment>
<sequence length="139" mass="16254">MATDSDNAGDWNEKWSSLITIQKISIMQVPYNPYHAEAFGLVFKLSYAFGKRENPRLEIFLNDDEARESEWDIYGTLLDDTDDRFADVSFGSIGEEREFEICSSRYRIMFKNCYSDTFIFPNGSWELMPVYQFLVKPIP</sequence>
<dbReference type="RefSeq" id="WP_339561697.1">
    <property type="nucleotide sequence ID" value="NZ_JBBGZH010000001.1"/>
</dbReference>
<evidence type="ECO:0000313" key="2">
    <source>
        <dbReference type="Proteomes" id="UP001375812"/>
    </source>
</evidence>
<accession>A0ABU8PB84</accession>
<dbReference type="EMBL" id="JBBGZH010000001">
    <property type="protein sequence ID" value="MEJ5018909.1"/>
    <property type="molecule type" value="Genomic_DNA"/>
</dbReference>
<evidence type="ECO:0000313" key="1">
    <source>
        <dbReference type="EMBL" id="MEJ5018909.1"/>
    </source>
</evidence>
<dbReference type="Proteomes" id="UP001375812">
    <property type="component" value="Unassembled WGS sequence"/>
</dbReference>
<keyword evidence="2" id="KW-1185">Reference proteome</keyword>
<organism evidence="1 2">
    <name type="scientific">Ochrobactrum vermis</name>
    <dbReference type="NCBI Taxonomy" id="1827297"/>
    <lineage>
        <taxon>Bacteria</taxon>
        <taxon>Pseudomonadati</taxon>
        <taxon>Pseudomonadota</taxon>
        <taxon>Alphaproteobacteria</taxon>
        <taxon>Hyphomicrobiales</taxon>
        <taxon>Brucellaceae</taxon>
        <taxon>Brucella/Ochrobactrum group</taxon>
        <taxon>Ochrobactrum</taxon>
    </lineage>
</organism>